<feature type="region of interest" description="Disordered" evidence="1">
    <location>
        <begin position="327"/>
        <end position="391"/>
    </location>
</feature>
<evidence type="ECO:0000313" key="4">
    <source>
        <dbReference type="Proteomes" id="UP001302812"/>
    </source>
</evidence>
<name>A0AAN6TCZ3_9PEZI</name>
<dbReference type="Proteomes" id="UP001302812">
    <property type="component" value="Unassembled WGS sequence"/>
</dbReference>
<dbReference type="GeneID" id="89937195"/>
<feature type="domain" description="Bul1 C-terminal" evidence="2">
    <location>
        <begin position="354"/>
        <end position="420"/>
    </location>
</feature>
<organism evidence="3 4">
    <name type="scientific">Canariomyces notabilis</name>
    <dbReference type="NCBI Taxonomy" id="2074819"/>
    <lineage>
        <taxon>Eukaryota</taxon>
        <taxon>Fungi</taxon>
        <taxon>Dikarya</taxon>
        <taxon>Ascomycota</taxon>
        <taxon>Pezizomycotina</taxon>
        <taxon>Sordariomycetes</taxon>
        <taxon>Sordariomycetidae</taxon>
        <taxon>Sordariales</taxon>
        <taxon>Chaetomiaceae</taxon>
        <taxon>Canariomyces</taxon>
    </lineage>
</organism>
<feature type="compositionally biased region" description="Low complexity" evidence="1">
    <location>
        <begin position="376"/>
        <end position="387"/>
    </location>
</feature>
<dbReference type="InterPro" id="IPR039634">
    <property type="entry name" value="Bul1-like"/>
</dbReference>
<dbReference type="PANTHER" id="PTHR31904:SF1">
    <property type="entry name" value="BYPASS OF STOP CODON PROTEIN 5-RELATED"/>
    <property type="match status" value="1"/>
</dbReference>
<gene>
    <name evidence="3" type="ORF">N656DRAFT_753862</name>
</gene>
<evidence type="ECO:0000313" key="3">
    <source>
        <dbReference type="EMBL" id="KAK4112129.1"/>
    </source>
</evidence>
<keyword evidence="4" id="KW-1185">Reference proteome</keyword>
<dbReference type="Gene3D" id="2.60.40.640">
    <property type="match status" value="1"/>
</dbReference>
<comment type="caution">
    <text evidence="3">The sequence shown here is derived from an EMBL/GenBank/DDBJ whole genome shotgun (WGS) entry which is preliminary data.</text>
</comment>
<dbReference type="Pfam" id="PF04426">
    <property type="entry name" value="Bul1_C"/>
    <property type="match status" value="1"/>
</dbReference>
<feature type="region of interest" description="Disordered" evidence="1">
    <location>
        <begin position="246"/>
        <end position="269"/>
    </location>
</feature>
<evidence type="ECO:0000256" key="1">
    <source>
        <dbReference type="SAM" id="MobiDB-lite"/>
    </source>
</evidence>
<sequence>MKNTSPGTYPRSDIRVNLKDHYGSKVFTSGSSVVGEVTITTRRNVPFDAIQIVLVGHTKTSFDGWGLPQEVTHTFLKMAMPIEEPVPRVLESGHTYVFPFNFTIPSQLTINACNHARLSDQLQDHHLALPPSVGGWERDDMGPLMVRAEYIIKARVLKDEPDGKKTRIMEATQPIQVLPATAEEPPLNVTDNDHLYAMSKTKTLRRHIISTKLGRLTAEAVQPGAAVLSSDGRRVVSHPTAHIKLDFEPESSSSSSSSHTPTPPQITGVTGKITAHTFFSSGPISDFPNLGEWNQPCAIDKRGQYFASTPLPGISFSQQPAWSTHTLSTATATTTPENIPIVRRDSGYCGSSTSDLGESDTERKKKKQQKKHSRKPSSSSTTTTSSSVPISLPTDKKTFLPTFHSCIASRVYTLQLSLAVTVRGSTNNLTLSLPLQVAVEGGATMTPGQEGGGITNAAAAGGDLDGLPSFEEAAADEHLRPRVLHVPGEDDMARGFVSGGSRTVLSAVTAAAAGGRDELPGYAELGYRRAD</sequence>
<evidence type="ECO:0000259" key="2">
    <source>
        <dbReference type="Pfam" id="PF04426"/>
    </source>
</evidence>
<dbReference type="EMBL" id="MU853343">
    <property type="protein sequence ID" value="KAK4112129.1"/>
    <property type="molecule type" value="Genomic_DNA"/>
</dbReference>
<reference evidence="3" key="1">
    <citation type="journal article" date="2023" name="Mol. Phylogenet. Evol.">
        <title>Genome-scale phylogeny and comparative genomics of the fungal order Sordariales.</title>
        <authorList>
            <person name="Hensen N."/>
            <person name="Bonometti L."/>
            <person name="Westerberg I."/>
            <person name="Brannstrom I.O."/>
            <person name="Guillou S."/>
            <person name="Cros-Aarteil S."/>
            <person name="Calhoun S."/>
            <person name="Haridas S."/>
            <person name="Kuo A."/>
            <person name="Mondo S."/>
            <person name="Pangilinan J."/>
            <person name="Riley R."/>
            <person name="LaButti K."/>
            <person name="Andreopoulos B."/>
            <person name="Lipzen A."/>
            <person name="Chen C."/>
            <person name="Yan M."/>
            <person name="Daum C."/>
            <person name="Ng V."/>
            <person name="Clum A."/>
            <person name="Steindorff A."/>
            <person name="Ohm R.A."/>
            <person name="Martin F."/>
            <person name="Silar P."/>
            <person name="Natvig D.O."/>
            <person name="Lalanne C."/>
            <person name="Gautier V."/>
            <person name="Ament-Velasquez S.L."/>
            <person name="Kruys A."/>
            <person name="Hutchinson M.I."/>
            <person name="Powell A.J."/>
            <person name="Barry K."/>
            <person name="Miller A.N."/>
            <person name="Grigoriev I.V."/>
            <person name="Debuchy R."/>
            <person name="Gladieux P."/>
            <person name="Hiltunen Thoren M."/>
            <person name="Johannesson H."/>
        </authorList>
    </citation>
    <scope>NUCLEOTIDE SEQUENCE</scope>
    <source>
        <strain evidence="3">CBS 508.74</strain>
    </source>
</reference>
<dbReference type="RefSeq" id="XP_064669699.1">
    <property type="nucleotide sequence ID" value="XM_064813070.1"/>
</dbReference>
<dbReference type="InterPro" id="IPR022794">
    <property type="entry name" value="Bul1_C"/>
</dbReference>
<reference evidence="3" key="2">
    <citation type="submission" date="2023-05" db="EMBL/GenBank/DDBJ databases">
        <authorList>
            <consortium name="Lawrence Berkeley National Laboratory"/>
            <person name="Steindorff A."/>
            <person name="Hensen N."/>
            <person name="Bonometti L."/>
            <person name="Westerberg I."/>
            <person name="Brannstrom I.O."/>
            <person name="Guillou S."/>
            <person name="Cros-Aarteil S."/>
            <person name="Calhoun S."/>
            <person name="Haridas S."/>
            <person name="Kuo A."/>
            <person name="Mondo S."/>
            <person name="Pangilinan J."/>
            <person name="Riley R."/>
            <person name="Labutti K."/>
            <person name="Andreopoulos B."/>
            <person name="Lipzen A."/>
            <person name="Chen C."/>
            <person name="Yanf M."/>
            <person name="Daum C."/>
            <person name="Ng V."/>
            <person name="Clum A."/>
            <person name="Ohm R."/>
            <person name="Martin F."/>
            <person name="Silar P."/>
            <person name="Natvig D."/>
            <person name="Lalanne C."/>
            <person name="Gautier V."/>
            <person name="Ament-Velasquez S.L."/>
            <person name="Kruys A."/>
            <person name="Hutchinson M.I."/>
            <person name="Powell A.J."/>
            <person name="Barry K."/>
            <person name="Miller A.N."/>
            <person name="Grigoriev I.V."/>
            <person name="Debuchy R."/>
            <person name="Gladieux P."/>
            <person name="Thoren M.H."/>
            <person name="Johannesson H."/>
        </authorList>
    </citation>
    <scope>NUCLEOTIDE SEQUENCE</scope>
    <source>
        <strain evidence="3">CBS 508.74</strain>
    </source>
</reference>
<proteinExistence type="predicted"/>
<dbReference type="PANTHER" id="PTHR31904">
    <property type="entry name" value="BYPASS OF STOP CODON PROTEIN 5-RELATED"/>
    <property type="match status" value="1"/>
</dbReference>
<protein>
    <recommendedName>
        <fullName evidence="2">Bul1 C-terminal domain-containing protein</fullName>
    </recommendedName>
</protein>
<dbReference type="AlphaFoldDB" id="A0AAN6TCZ3"/>
<accession>A0AAN6TCZ3</accession>
<dbReference type="InterPro" id="IPR014752">
    <property type="entry name" value="Arrestin-like_C"/>
</dbReference>
<feature type="compositionally biased region" description="Basic residues" evidence="1">
    <location>
        <begin position="364"/>
        <end position="375"/>
    </location>
</feature>